<protein>
    <submittedName>
        <fullName evidence="1">Uncharacterized protein</fullName>
    </submittedName>
</protein>
<organism evidence="1">
    <name type="scientific">Arundo donax</name>
    <name type="common">Giant reed</name>
    <name type="synonym">Donax arundinaceus</name>
    <dbReference type="NCBI Taxonomy" id="35708"/>
    <lineage>
        <taxon>Eukaryota</taxon>
        <taxon>Viridiplantae</taxon>
        <taxon>Streptophyta</taxon>
        <taxon>Embryophyta</taxon>
        <taxon>Tracheophyta</taxon>
        <taxon>Spermatophyta</taxon>
        <taxon>Magnoliopsida</taxon>
        <taxon>Liliopsida</taxon>
        <taxon>Poales</taxon>
        <taxon>Poaceae</taxon>
        <taxon>PACMAD clade</taxon>
        <taxon>Arundinoideae</taxon>
        <taxon>Arundineae</taxon>
        <taxon>Arundo</taxon>
    </lineage>
</organism>
<evidence type="ECO:0000313" key="1">
    <source>
        <dbReference type="EMBL" id="JAD66883.1"/>
    </source>
</evidence>
<reference evidence="1" key="2">
    <citation type="journal article" date="2015" name="Data Brief">
        <title>Shoot transcriptome of the giant reed, Arundo donax.</title>
        <authorList>
            <person name="Barrero R.A."/>
            <person name="Guerrero F.D."/>
            <person name="Moolhuijzen P."/>
            <person name="Goolsby J.A."/>
            <person name="Tidwell J."/>
            <person name="Bellgard S.E."/>
            <person name="Bellgard M.I."/>
        </authorList>
    </citation>
    <scope>NUCLEOTIDE SEQUENCE</scope>
    <source>
        <tissue evidence="1">Shoot tissue taken approximately 20 cm above the soil surface</tissue>
    </source>
</reference>
<reference evidence="1" key="1">
    <citation type="submission" date="2014-09" db="EMBL/GenBank/DDBJ databases">
        <authorList>
            <person name="Magalhaes I.L.F."/>
            <person name="Oliveira U."/>
            <person name="Santos F.R."/>
            <person name="Vidigal T.H.D.A."/>
            <person name="Brescovit A.D."/>
            <person name="Santos A.J."/>
        </authorList>
    </citation>
    <scope>NUCLEOTIDE SEQUENCE</scope>
    <source>
        <tissue evidence="1">Shoot tissue taken approximately 20 cm above the soil surface</tissue>
    </source>
</reference>
<sequence>MATKGAQINPVLEANINVGTAMAS</sequence>
<dbReference type="EMBL" id="GBRH01231012">
    <property type="protein sequence ID" value="JAD66883.1"/>
    <property type="molecule type" value="Transcribed_RNA"/>
</dbReference>
<proteinExistence type="predicted"/>
<name>A0A0A9BXD5_ARUDO</name>
<dbReference type="AlphaFoldDB" id="A0A0A9BXD5"/>
<accession>A0A0A9BXD5</accession>